<feature type="compositionally biased region" description="Basic and acidic residues" evidence="2">
    <location>
        <begin position="275"/>
        <end position="290"/>
    </location>
</feature>
<feature type="signal peptide" evidence="3">
    <location>
        <begin position="1"/>
        <end position="17"/>
    </location>
</feature>
<feature type="region of interest" description="Disordered" evidence="2">
    <location>
        <begin position="632"/>
        <end position="651"/>
    </location>
</feature>
<sequence length="709" mass="80356">MKLLIWRVLVGLEGAGARLQKSTGIIPNSSSLRPLLFLPTATPLPQRLAWPAKPSSFLSADSLLSWSTCTAELQLGSSFLLRDPWTLHVSTTSVLPLLTHHRLVLFLSLALPFLVRSLVLDKSWDWQGDRERAGCGEPRKRPTLLRGPGRPAPRRPRPSFRSGRRALTWLEGGGAHGVEARRQITCFPDVEYSIWLMSRVVRPPSEAEVRTWETEDDDMAEGDLGYGLGRRPGSIYEVQVSHLSTLRKRSDGKNFSPPPFPGKGGERSGAIFQYSRHESLQDTYPEDHRTSHSRRQSSSDSNLELSNVELKQRLQATLETVELLKTELEASQRQLEGKEEALKILQSMAIFGKATSHTQMMLQKTMEQKRSLEKEINALQWEIEFDQNRFKNIEESWTQKYDRLNCENAVLQETLNVKTEEIKMLKSENALLNQQYLEALAMLDVKQQMVALENVCHNKSGFTEVSGLELAVLGACLCHGPGGSPCACAKVAASAHKMLLKLKQELGLLQKSKEEAYIMADAFRIAFEQQLMRKNDQALRLTQMDKMYKKGTKWINWKHLKEDGLPSQGNKKTLGQKLLQMLPSENNSKKTQDQNNPQEVFKMLTELLNDKEEALAHQRKVSYMLARALEEKDTTSNKTKGKSPVKDNFPLKNRWGKSSEFPKLHDPVYSSVQILNSVGCICSIQHLHRDQNCTRTLKRSYSLPSNIMF</sequence>
<evidence type="ECO:0000313" key="4">
    <source>
        <dbReference type="Proteomes" id="UP000248482"/>
    </source>
</evidence>
<dbReference type="Proteomes" id="UP000248482">
    <property type="component" value="Unplaced"/>
</dbReference>
<feature type="compositionally biased region" description="Basic and acidic residues" evidence="2">
    <location>
        <begin position="130"/>
        <end position="140"/>
    </location>
</feature>
<dbReference type="KEGG" id="elk:111155209"/>
<dbReference type="AlphaFoldDB" id="A0A2Y9KHR2"/>
<dbReference type="PANTHER" id="PTHR28616">
    <property type="entry name" value="COILED-COIL DOMAIN-CONTAINING PROTEIN 125"/>
    <property type="match status" value="1"/>
</dbReference>
<dbReference type="GO" id="GO:0005737">
    <property type="term" value="C:cytoplasm"/>
    <property type="evidence" value="ECO:0007669"/>
    <property type="project" value="TreeGrafter"/>
</dbReference>
<dbReference type="RefSeq" id="XP_022371014.1">
    <property type="nucleotide sequence ID" value="XM_022515306.1"/>
</dbReference>
<feature type="coiled-coil region" evidence="1">
    <location>
        <begin position="307"/>
        <end position="435"/>
    </location>
</feature>
<dbReference type="OrthoDB" id="9939852at2759"/>
<keyword evidence="1" id="KW-0175">Coiled coil</keyword>
<keyword evidence="3" id="KW-0732">Signal</keyword>
<feature type="region of interest" description="Disordered" evidence="2">
    <location>
        <begin position="130"/>
        <end position="160"/>
    </location>
</feature>
<dbReference type="STRING" id="391180.A0A2Y9KHR2"/>
<accession>A0A2Y9KHR2</accession>
<evidence type="ECO:0000256" key="1">
    <source>
        <dbReference type="SAM" id="Coils"/>
    </source>
</evidence>
<keyword evidence="4" id="KW-1185">Reference proteome</keyword>
<dbReference type="PANTHER" id="PTHR28616:SF1">
    <property type="entry name" value="COILED-COIL DOMAIN-CONTAINING PROTEIN 125"/>
    <property type="match status" value="1"/>
</dbReference>
<dbReference type="GO" id="GO:0035024">
    <property type="term" value="P:negative regulation of Rho protein signal transduction"/>
    <property type="evidence" value="ECO:0007669"/>
    <property type="project" value="TreeGrafter"/>
</dbReference>
<evidence type="ECO:0000313" key="5">
    <source>
        <dbReference type="RefSeq" id="XP_022371014.1"/>
    </source>
</evidence>
<protein>
    <submittedName>
        <fullName evidence="5">LOW QUALITY PROTEIN: coiled-coil domain-containing protein 125</fullName>
    </submittedName>
</protein>
<feature type="region of interest" description="Disordered" evidence="2">
    <location>
        <begin position="247"/>
        <end position="305"/>
    </location>
</feature>
<organism evidence="4 5">
    <name type="scientific">Enhydra lutris kenyoni</name>
    <name type="common">northern sea otter</name>
    <dbReference type="NCBI Taxonomy" id="391180"/>
    <lineage>
        <taxon>Eukaryota</taxon>
        <taxon>Metazoa</taxon>
        <taxon>Chordata</taxon>
        <taxon>Craniata</taxon>
        <taxon>Vertebrata</taxon>
        <taxon>Euteleostomi</taxon>
        <taxon>Mammalia</taxon>
        <taxon>Eutheria</taxon>
        <taxon>Laurasiatheria</taxon>
        <taxon>Carnivora</taxon>
        <taxon>Caniformia</taxon>
        <taxon>Musteloidea</taxon>
        <taxon>Mustelidae</taxon>
        <taxon>Lutrinae</taxon>
        <taxon>Enhydra</taxon>
    </lineage>
</organism>
<feature type="chain" id="PRO_5015996803" evidence="3">
    <location>
        <begin position="18"/>
        <end position="709"/>
    </location>
</feature>
<gene>
    <name evidence="5" type="primary">LOC111155209</name>
</gene>
<dbReference type="InterPro" id="IPR034608">
    <property type="entry name" value="CCDC125"/>
</dbReference>
<evidence type="ECO:0000256" key="2">
    <source>
        <dbReference type="SAM" id="MobiDB-lite"/>
    </source>
</evidence>
<name>A0A2Y9KHR2_ENHLU</name>
<dbReference type="GeneID" id="111155209"/>
<dbReference type="GO" id="GO:2000146">
    <property type="term" value="P:negative regulation of cell motility"/>
    <property type="evidence" value="ECO:0007669"/>
    <property type="project" value="TreeGrafter"/>
</dbReference>
<reference evidence="5" key="1">
    <citation type="submission" date="2025-08" db="UniProtKB">
        <authorList>
            <consortium name="RefSeq"/>
        </authorList>
    </citation>
    <scope>IDENTIFICATION</scope>
    <source>
        <tissue evidence="5">Blood</tissue>
    </source>
</reference>
<evidence type="ECO:0000256" key="3">
    <source>
        <dbReference type="SAM" id="SignalP"/>
    </source>
</evidence>
<proteinExistence type="predicted"/>